<feature type="region of interest" description="Disordered" evidence="1">
    <location>
        <begin position="78"/>
        <end position="106"/>
    </location>
</feature>
<evidence type="ECO:0008006" key="4">
    <source>
        <dbReference type="Google" id="ProtNLM"/>
    </source>
</evidence>
<protein>
    <recommendedName>
        <fullName evidence="4">DUF4148 domain-containing protein</fullName>
    </recommendedName>
</protein>
<reference evidence="2 3" key="1">
    <citation type="submission" date="2017-05" db="EMBL/GenBank/DDBJ databases">
        <authorList>
            <person name="Varghese N."/>
            <person name="Submissions S."/>
        </authorList>
    </citation>
    <scope>NUCLEOTIDE SEQUENCE [LARGE SCALE GENOMIC DNA]</scope>
    <source>
        <strain evidence="2 3">DSM 28214</strain>
    </source>
</reference>
<feature type="region of interest" description="Disordered" evidence="1">
    <location>
        <begin position="19"/>
        <end position="48"/>
    </location>
</feature>
<feature type="compositionally biased region" description="Polar residues" evidence="1">
    <location>
        <begin position="27"/>
        <end position="48"/>
    </location>
</feature>
<dbReference type="RefSeq" id="WP_283423731.1">
    <property type="nucleotide sequence ID" value="NZ_FXTZ01000019.1"/>
</dbReference>
<keyword evidence="3" id="KW-1185">Reference proteome</keyword>
<evidence type="ECO:0000313" key="2">
    <source>
        <dbReference type="EMBL" id="SMP34913.1"/>
    </source>
</evidence>
<organism evidence="2 3">
    <name type="scientific">Chryseobacterium profundimaris</name>
    <dbReference type="NCBI Taxonomy" id="1387275"/>
    <lineage>
        <taxon>Bacteria</taxon>
        <taxon>Pseudomonadati</taxon>
        <taxon>Bacteroidota</taxon>
        <taxon>Flavobacteriia</taxon>
        <taxon>Flavobacteriales</taxon>
        <taxon>Weeksellaceae</taxon>
        <taxon>Chryseobacterium group</taxon>
        <taxon>Chryseobacterium</taxon>
    </lineage>
</organism>
<feature type="compositionally biased region" description="Basic and acidic residues" evidence="1">
    <location>
        <begin position="81"/>
        <end position="91"/>
    </location>
</feature>
<name>A0ABY1PI42_9FLAO</name>
<dbReference type="EMBL" id="FXTZ01000019">
    <property type="protein sequence ID" value="SMP34913.1"/>
    <property type="molecule type" value="Genomic_DNA"/>
</dbReference>
<accession>A0ABY1PI42</accession>
<comment type="caution">
    <text evidence="2">The sequence shown here is derived from an EMBL/GenBank/DDBJ whole genome shotgun (WGS) entry which is preliminary data.</text>
</comment>
<gene>
    <name evidence="2" type="ORF">SAMN06264346_11934</name>
</gene>
<sequence length="106" mass="11356">MRKLLFTAFMTAGIATYAQERKPSGYNAPNSSGLTSSEQLVQKEQQKTTFQKATEGFVKGMERTDPGSTAAAAGTLLYNNLKDKSTPDVKPKTPTTPSGPSRATPQ</sequence>
<proteinExistence type="predicted"/>
<evidence type="ECO:0000256" key="1">
    <source>
        <dbReference type="SAM" id="MobiDB-lite"/>
    </source>
</evidence>
<dbReference type="Proteomes" id="UP001157960">
    <property type="component" value="Unassembled WGS sequence"/>
</dbReference>
<evidence type="ECO:0000313" key="3">
    <source>
        <dbReference type="Proteomes" id="UP001157960"/>
    </source>
</evidence>